<name>A0A370MW87_9BURK</name>
<dbReference type="OrthoDB" id="7502553at2"/>
<accession>A0A370MW87</accession>
<dbReference type="AlphaFoldDB" id="A0A370MW87"/>
<dbReference type="InterPro" id="IPR029033">
    <property type="entry name" value="His_PPase_superfam"/>
</dbReference>
<proteinExistence type="predicted"/>
<dbReference type="Proteomes" id="UP000254875">
    <property type="component" value="Unassembled WGS sequence"/>
</dbReference>
<keyword evidence="2" id="KW-1185">Reference proteome</keyword>
<reference evidence="2" key="1">
    <citation type="submission" date="2018-05" db="EMBL/GenBank/DDBJ databases">
        <authorList>
            <person name="Feng T."/>
        </authorList>
    </citation>
    <scope>NUCLEOTIDE SEQUENCE [LARGE SCALE GENOMIC DNA]</scope>
    <source>
        <strain evidence="2">S27</strain>
    </source>
</reference>
<dbReference type="SUPFAM" id="SSF53254">
    <property type="entry name" value="Phosphoglycerate mutase-like"/>
    <property type="match status" value="1"/>
</dbReference>
<evidence type="ECO:0000313" key="2">
    <source>
        <dbReference type="Proteomes" id="UP000254875"/>
    </source>
</evidence>
<protein>
    <submittedName>
        <fullName evidence="1">Histidine phosphatase family protein</fullName>
    </submittedName>
</protein>
<organism evidence="1 2">
    <name type="scientific">Paraburkholderia lacunae</name>
    <dbReference type="NCBI Taxonomy" id="2211104"/>
    <lineage>
        <taxon>Bacteria</taxon>
        <taxon>Pseudomonadati</taxon>
        <taxon>Pseudomonadota</taxon>
        <taxon>Betaproteobacteria</taxon>
        <taxon>Burkholderiales</taxon>
        <taxon>Burkholderiaceae</taxon>
        <taxon>Paraburkholderia</taxon>
    </lineage>
</organism>
<dbReference type="RefSeq" id="WP_115109515.1">
    <property type="nucleotide sequence ID" value="NZ_QHKS01000049.1"/>
</dbReference>
<dbReference type="PIRSF" id="PIRSF000709">
    <property type="entry name" value="6PFK_2-Ptase"/>
    <property type="match status" value="1"/>
</dbReference>
<dbReference type="CDD" id="cd07067">
    <property type="entry name" value="HP_PGM_like"/>
    <property type="match status" value="1"/>
</dbReference>
<dbReference type="InterPro" id="IPR013078">
    <property type="entry name" value="His_Pase_superF_clade-1"/>
</dbReference>
<dbReference type="Gene3D" id="3.40.50.1240">
    <property type="entry name" value="Phosphoglycerate mutase-like"/>
    <property type="match status" value="1"/>
</dbReference>
<dbReference type="SMART" id="SM00855">
    <property type="entry name" value="PGAM"/>
    <property type="match status" value="1"/>
</dbReference>
<dbReference type="Pfam" id="PF00300">
    <property type="entry name" value="His_Phos_1"/>
    <property type="match status" value="1"/>
</dbReference>
<evidence type="ECO:0000313" key="1">
    <source>
        <dbReference type="EMBL" id="RDJ97643.1"/>
    </source>
</evidence>
<dbReference type="EMBL" id="QHKS01000049">
    <property type="protein sequence ID" value="RDJ97643.1"/>
    <property type="molecule type" value="Genomic_DNA"/>
</dbReference>
<gene>
    <name evidence="1" type="ORF">DLM46_36740</name>
</gene>
<comment type="caution">
    <text evidence="1">The sequence shown here is derived from an EMBL/GenBank/DDBJ whole genome shotgun (WGS) entry which is preliminary data.</text>
</comment>
<sequence>MLTHLTLISHAATPAMRQGRFPSDDPLDARGIADASAWRQRVALDIEARALCSPALCALDTAKALGLSVQIAPELADAEYGEWRGLRLVELAGALQAEVATWTRDPHYAPPHGESFEQVRIRVGRWLDALNEAGQVIAITHACVIRAAVVYVLDAPSSSFTRIEVPPLSAIELRHSPRGWALSSTSYRGDPRIGKLT</sequence>